<dbReference type="SUPFAM" id="SSF51556">
    <property type="entry name" value="Metallo-dependent hydrolases"/>
    <property type="match status" value="1"/>
</dbReference>
<protein>
    <recommendedName>
        <fullName evidence="1">Amidohydrolase-related domain-containing protein</fullName>
    </recommendedName>
</protein>
<dbReference type="RefSeq" id="WP_075527548.1">
    <property type="nucleotide sequence ID" value="NZ_CP017560.1"/>
</dbReference>
<dbReference type="InterPro" id="IPR032466">
    <property type="entry name" value="Metal_Hydrolase"/>
</dbReference>
<keyword evidence="3" id="KW-1185">Reference proteome</keyword>
<dbReference type="InterPro" id="IPR050138">
    <property type="entry name" value="DHOase/Allantoinase_Hydrolase"/>
</dbReference>
<dbReference type="EMBL" id="CP017560">
    <property type="protein sequence ID" value="AOV07417.1"/>
    <property type="molecule type" value="Genomic_DNA"/>
</dbReference>
<dbReference type="GO" id="GO:0004038">
    <property type="term" value="F:allantoinase activity"/>
    <property type="evidence" value="ECO:0007669"/>
    <property type="project" value="TreeGrafter"/>
</dbReference>
<dbReference type="Gene3D" id="2.30.40.10">
    <property type="entry name" value="Urease, subunit C, domain 1"/>
    <property type="match status" value="1"/>
</dbReference>
<evidence type="ECO:0000313" key="3">
    <source>
        <dbReference type="Proteomes" id="UP000185746"/>
    </source>
</evidence>
<dbReference type="PANTHER" id="PTHR43668:SF2">
    <property type="entry name" value="ALLANTOINASE"/>
    <property type="match status" value="1"/>
</dbReference>
<dbReference type="Gene3D" id="3.20.20.140">
    <property type="entry name" value="Metal-dependent hydrolases"/>
    <property type="match status" value="1"/>
</dbReference>
<dbReference type="AlphaFoldDB" id="A0A1D8JFC8"/>
<organism evidence="2 3">
    <name type="scientific">Sporosarcina ureilytica</name>
    <dbReference type="NCBI Taxonomy" id="298596"/>
    <lineage>
        <taxon>Bacteria</taxon>
        <taxon>Bacillati</taxon>
        <taxon>Bacillota</taxon>
        <taxon>Bacilli</taxon>
        <taxon>Bacillales</taxon>
        <taxon>Caryophanaceae</taxon>
        <taxon>Sporosarcina</taxon>
    </lineage>
</organism>
<name>A0A1D8JFC8_9BACL</name>
<dbReference type="SUPFAM" id="SSF51338">
    <property type="entry name" value="Composite domain of metallo-dependent hydrolases"/>
    <property type="match status" value="1"/>
</dbReference>
<dbReference type="InterPro" id="IPR011059">
    <property type="entry name" value="Metal-dep_hydrolase_composite"/>
</dbReference>
<dbReference type="Proteomes" id="UP000185746">
    <property type="component" value="Chromosome"/>
</dbReference>
<accession>A0A1D8JFC8</accession>
<sequence length="424" mass="47907">MGEEVQADEVIEAKGLHVFPGLIDAHQHLGIYNSIEYDFRDTKQHAVGGVTTIVNYDRQPVSYLDYFPKVKEIGEKNSYIDFTYSLGILKEEHLNELEELVETHNLTSFKFFRNYERQLNDKFKISDGIDLSSFDLMKILERFKEISPKLLLSVHCENMDINRKLTEQLIQSGEDNGLRTWSKTSPGYAEAESLLSTLYLNHVIGGNLFIVHLSSAESVDVLENTPWLREKGVVIETCPHYLCFSKNHEVGIKAKVGPPIHAKEDSERLWDGIRNGTINAIGTDHVPNSLQKKLGENGGVWETQFGFPGMGTLLQVMLTEGYKKRNIPLERIADITSLQLAESYNLQDKGRIQVGADADFAIVDLNQSKKVTVDCLNSKTDYSIYDGMDLTGWPVFTISRGEVIVENGIPTKENGRGKFIKRFI</sequence>
<dbReference type="GO" id="GO:0005737">
    <property type="term" value="C:cytoplasm"/>
    <property type="evidence" value="ECO:0007669"/>
    <property type="project" value="TreeGrafter"/>
</dbReference>
<dbReference type="GO" id="GO:0006145">
    <property type="term" value="P:purine nucleobase catabolic process"/>
    <property type="evidence" value="ECO:0007669"/>
    <property type="project" value="TreeGrafter"/>
</dbReference>
<gene>
    <name evidence="2" type="ORF">BI350_07610</name>
</gene>
<reference evidence="2 3" key="1">
    <citation type="submission" date="2016-09" db="EMBL/GenBank/DDBJ databases">
        <title>Complete genome sequence of the Lysinibacillus sphaericus LMG 22257, a specie of Bacillus with ureolytic activity that can effectively biodeposit calcium carbonate.</title>
        <authorList>
            <person name="Yan W."/>
        </authorList>
    </citation>
    <scope>NUCLEOTIDE SEQUENCE [LARGE SCALE GENOMIC DNA]</scope>
    <source>
        <strain evidence="2 3">LMG 22257</strain>
    </source>
</reference>
<dbReference type="InterPro" id="IPR006680">
    <property type="entry name" value="Amidohydro-rel"/>
</dbReference>
<feature type="domain" description="Amidohydrolase-related" evidence="1">
    <location>
        <begin position="227"/>
        <end position="403"/>
    </location>
</feature>
<dbReference type="Pfam" id="PF01979">
    <property type="entry name" value="Amidohydro_1"/>
    <property type="match status" value="1"/>
</dbReference>
<evidence type="ECO:0000259" key="1">
    <source>
        <dbReference type="Pfam" id="PF01979"/>
    </source>
</evidence>
<evidence type="ECO:0000313" key="2">
    <source>
        <dbReference type="EMBL" id="AOV07417.1"/>
    </source>
</evidence>
<proteinExistence type="predicted"/>
<dbReference type="KEGG" id="surl:BI350_07610"/>
<dbReference type="PANTHER" id="PTHR43668">
    <property type="entry name" value="ALLANTOINASE"/>
    <property type="match status" value="1"/>
</dbReference>